<dbReference type="GO" id="GO:0005524">
    <property type="term" value="F:ATP binding"/>
    <property type="evidence" value="ECO:0007669"/>
    <property type="project" value="InterPro"/>
</dbReference>
<dbReference type="InterPro" id="IPR051396">
    <property type="entry name" value="Bact_Antivir_Def_Nuclease"/>
</dbReference>
<dbReference type="SMART" id="SM00382">
    <property type="entry name" value="AAA"/>
    <property type="match status" value="1"/>
</dbReference>
<evidence type="ECO:0000313" key="2">
    <source>
        <dbReference type="EMBL" id="QIN77841.1"/>
    </source>
</evidence>
<dbReference type="InterPro" id="IPR003959">
    <property type="entry name" value="ATPase_AAA_core"/>
</dbReference>
<name>A0A6G8PUR0_9ACTN</name>
<dbReference type="GO" id="GO:0016887">
    <property type="term" value="F:ATP hydrolysis activity"/>
    <property type="evidence" value="ECO:0007669"/>
    <property type="project" value="InterPro"/>
</dbReference>
<evidence type="ECO:0000313" key="3">
    <source>
        <dbReference type="Proteomes" id="UP000502706"/>
    </source>
</evidence>
<dbReference type="AlphaFoldDB" id="A0A6G8PUR0"/>
<feature type="domain" description="AAA+ ATPase" evidence="1">
    <location>
        <begin position="19"/>
        <end position="318"/>
    </location>
</feature>
<dbReference type="InterPro" id="IPR027417">
    <property type="entry name" value="P-loop_NTPase"/>
</dbReference>
<gene>
    <name evidence="2" type="ORF">GBA65_04125</name>
</gene>
<accession>A0A6G8PUR0</accession>
<dbReference type="Proteomes" id="UP000502706">
    <property type="component" value="Chromosome"/>
</dbReference>
<dbReference type="CDD" id="cd00267">
    <property type="entry name" value="ABC_ATPase"/>
    <property type="match status" value="1"/>
</dbReference>
<dbReference type="Gene3D" id="3.40.50.300">
    <property type="entry name" value="P-loop containing nucleotide triphosphate hydrolases"/>
    <property type="match status" value="1"/>
</dbReference>
<organism evidence="2 3">
    <name type="scientific">Rubrobacter marinus</name>
    <dbReference type="NCBI Taxonomy" id="2653852"/>
    <lineage>
        <taxon>Bacteria</taxon>
        <taxon>Bacillati</taxon>
        <taxon>Actinomycetota</taxon>
        <taxon>Rubrobacteria</taxon>
        <taxon>Rubrobacterales</taxon>
        <taxon>Rubrobacteraceae</taxon>
        <taxon>Rubrobacter</taxon>
    </lineage>
</organism>
<dbReference type="PANTHER" id="PTHR43581">
    <property type="entry name" value="ATP/GTP PHOSPHATASE"/>
    <property type="match status" value="1"/>
</dbReference>
<sequence>MYRYSLEALTLETGFTFKPGKLTVVVGPNNSGKSRLLRDVKQLCTSQTPDTVVVREAKYTRPPNPAQLHEAYNIEPHFDPSTGQVTLRTLDADMSGLAQWALHAGSPAGWKAAYEQFVQGTLDGWDQHGHTAFAQYFGNYFVTRLTTESRLLLTREGPSGDPNAGAHNLLRAFYDAGKDAEEKLSVMVERAFKETRIKLDYSNLSTLCLRVGKNFAGVSDDPRDARPLLGAFDKLEEQGDGMRSFVTTALSLLVGSKPVLLLDEPEAFLHPPQAFQLGAIIAEQTNNQRQLIVATHSVDLLRGILSRTTDVDLIRLSRGVGGMRVNRLGSEEVKEITNHPLLSSTRVLDGLFYKGVVVVEADSDSAFYQRVARMKRPGDEIHYTHAHNKQTLYKVVGPYKRMGVEVAAVPDFDILKEQSELRSLLGAATDDDTSEVLDAQKCIKNEIESHPVTEQLKQLRAQLDKLANKPSVNTEETEAKALNDLKRNVKAAVKDSSLWTRFKQEGREALSEEGTRYFDLVNEFCKMRGVFMVPVGELESWMVPYGLERMSKNHWIVRALELLGDIDLPDDSDLAEFVTEVHDYLLES</sequence>
<proteinExistence type="predicted"/>
<reference evidence="2 3" key="1">
    <citation type="submission" date="2019-10" db="EMBL/GenBank/DDBJ databases">
        <title>Rubrobacter sp nov SCSIO 52915 isolated from a deep-sea sediment in the South China Sea.</title>
        <authorList>
            <person name="Chen R.W."/>
        </authorList>
    </citation>
    <scope>NUCLEOTIDE SEQUENCE [LARGE SCALE GENOMIC DNA]</scope>
    <source>
        <strain evidence="2 3">SCSIO 52915</strain>
    </source>
</reference>
<dbReference type="EMBL" id="CP045121">
    <property type="protein sequence ID" value="QIN77841.1"/>
    <property type="molecule type" value="Genomic_DNA"/>
</dbReference>
<protein>
    <submittedName>
        <fullName evidence="2">AAA family ATPase</fullName>
    </submittedName>
</protein>
<keyword evidence="3" id="KW-1185">Reference proteome</keyword>
<dbReference type="SUPFAM" id="SSF52540">
    <property type="entry name" value="P-loop containing nucleoside triphosphate hydrolases"/>
    <property type="match status" value="1"/>
</dbReference>
<dbReference type="InterPro" id="IPR003593">
    <property type="entry name" value="AAA+_ATPase"/>
</dbReference>
<evidence type="ECO:0000259" key="1">
    <source>
        <dbReference type="SMART" id="SM00382"/>
    </source>
</evidence>
<dbReference type="PANTHER" id="PTHR43581:SF4">
    <property type="entry name" value="ATP_GTP PHOSPHATASE"/>
    <property type="match status" value="1"/>
</dbReference>
<dbReference type="KEGG" id="rmar:GBA65_04125"/>
<dbReference type="Pfam" id="PF13304">
    <property type="entry name" value="AAA_21"/>
    <property type="match status" value="1"/>
</dbReference>